<proteinExistence type="predicted"/>
<organism evidence="2 3">
    <name type="scientific">Brassica napus</name>
    <name type="common">Rape</name>
    <dbReference type="NCBI Taxonomy" id="3708"/>
    <lineage>
        <taxon>Eukaryota</taxon>
        <taxon>Viridiplantae</taxon>
        <taxon>Streptophyta</taxon>
        <taxon>Embryophyta</taxon>
        <taxon>Tracheophyta</taxon>
        <taxon>Spermatophyta</taxon>
        <taxon>Magnoliopsida</taxon>
        <taxon>eudicotyledons</taxon>
        <taxon>Gunneridae</taxon>
        <taxon>Pentapetalae</taxon>
        <taxon>rosids</taxon>
        <taxon>malvids</taxon>
        <taxon>Brassicales</taxon>
        <taxon>Brassicaceae</taxon>
        <taxon>Brassiceae</taxon>
        <taxon>Brassica</taxon>
    </lineage>
</organism>
<reference evidence="2 3" key="1">
    <citation type="submission" date="2021-05" db="EMBL/GenBank/DDBJ databases">
        <title>Genome Assembly of Synthetic Allotetraploid Brassica napus Reveals Homoeologous Exchanges between Subgenomes.</title>
        <authorList>
            <person name="Davis J.T."/>
        </authorList>
    </citation>
    <scope>NUCLEOTIDE SEQUENCE [LARGE SCALE GENOMIC DNA]</scope>
    <source>
        <strain evidence="3">cv. Da-Ae</strain>
        <tissue evidence="2">Seedling</tissue>
    </source>
</reference>
<sequence length="114" mass="12498">MFTPSREESLYVHLAVIETMMTQTPTLHHGPYTCLTPFGSELQAVSTGPASRSAGGMTRHKVTRLHLQERTTNLKGKTIGKFQPSPKNADPSCNLLSTRETSSTCLAVLRRGQN</sequence>
<accession>A0ABQ8C2F2</accession>
<evidence type="ECO:0000313" key="3">
    <source>
        <dbReference type="Proteomes" id="UP000824890"/>
    </source>
</evidence>
<comment type="caution">
    <text evidence="2">The sequence shown here is derived from an EMBL/GenBank/DDBJ whole genome shotgun (WGS) entry which is preliminary data.</text>
</comment>
<protein>
    <submittedName>
        <fullName evidence="2">Uncharacterized protein</fullName>
    </submittedName>
</protein>
<dbReference type="EMBL" id="JAGKQM010000009">
    <property type="protein sequence ID" value="KAH0911203.1"/>
    <property type="molecule type" value="Genomic_DNA"/>
</dbReference>
<dbReference type="Proteomes" id="UP000824890">
    <property type="component" value="Unassembled WGS sequence"/>
</dbReference>
<name>A0ABQ8C2F2_BRANA</name>
<feature type="region of interest" description="Disordered" evidence="1">
    <location>
        <begin position="74"/>
        <end position="96"/>
    </location>
</feature>
<evidence type="ECO:0000313" key="2">
    <source>
        <dbReference type="EMBL" id="KAH0911203.1"/>
    </source>
</evidence>
<keyword evidence="3" id="KW-1185">Reference proteome</keyword>
<gene>
    <name evidence="2" type="ORF">HID58_034524</name>
</gene>
<evidence type="ECO:0000256" key="1">
    <source>
        <dbReference type="SAM" id="MobiDB-lite"/>
    </source>
</evidence>